<gene>
    <name evidence="9" type="primary">inx</name>
    <name evidence="11" type="ORF">MEDL_3335</name>
</gene>
<comment type="function">
    <text evidence="9">Structural component of the gap junctions.</text>
</comment>
<accession>A0A8S3PXP7</accession>
<keyword evidence="3" id="KW-1003">Cell membrane</keyword>
<feature type="transmembrane region" description="Helical" evidence="9">
    <location>
        <begin position="84"/>
        <end position="101"/>
    </location>
</feature>
<organism evidence="11 12">
    <name type="scientific">Mytilus edulis</name>
    <name type="common">Blue mussel</name>
    <dbReference type="NCBI Taxonomy" id="6550"/>
    <lineage>
        <taxon>Eukaryota</taxon>
        <taxon>Metazoa</taxon>
        <taxon>Spiralia</taxon>
        <taxon>Lophotrochozoa</taxon>
        <taxon>Mollusca</taxon>
        <taxon>Bivalvia</taxon>
        <taxon>Autobranchia</taxon>
        <taxon>Pteriomorphia</taxon>
        <taxon>Mytilida</taxon>
        <taxon>Mytiloidea</taxon>
        <taxon>Mytilidae</taxon>
        <taxon>Mytilinae</taxon>
        <taxon>Mytilus</taxon>
    </lineage>
</organism>
<dbReference type="GO" id="GO:0005243">
    <property type="term" value="F:gap junction channel activity"/>
    <property type="evidence" value="ECO:0007669"/>
    <property type="project" value="TreeGrafter"/>
</dbReference>
<feature type="region of interest" description="Disordered" evidence="10">
    <location>
        <begin position="439"/>
        <end position="469"/>
    </location>
</feature>
<dbReference type="EMBL" id="CAJPWZ010000189">
    <property type="protein sequence ID" value="CAG2187873.1"/>
    <property type="molecule type" value="Genomic_DNA"/>
</dbReference>
<dbReference type="PANTHER" id="PTHR11893:SF36">
    <property type="entry name" value="INNEXIN-5"/>
    <property type="match status" value="1"/>
</dbReference>
<comment type="caution">
    <text evidence="11">The sequence shown here is derived from an EMBL/GenBank/DDBJ whole genome shotgun (WGS) entry which is preliminary data.</text>
</comment>
<evidence type="ECO:0000256" key="3">
    <source>
        <dbReference type="ARBA" id="ARBA00022475"/>
    </source>
</evidence>
<feature type="compositionally biased region" description="Polar residues" evidence="10">
    <location>
        <begin position="439"/>
        <end position="455"/>
    </location>
</feature>
<dbReference type="Proteomes" id="UP000683360">
    <property type="component" value="Unassembled WGS sequence"/>
</dbReference>
<dbReference type="PRINTS" id="PR01262">
    <property type="entry name" value="INNEXIN"/>
</dbReference>
<dbReference type="GO" id="GO:0005886">
    <property type="term" value="C:plasma membrane"/>
    <property type="evidence" value="ECO:0007669"/>
    <property type="project" value="UniProtKB-SubCell"/>
</dbReference>
<dbReference type="OrthoDB" id="6095343at2759"/>
<dbReference type="GO" id="GO:0034220">
    <property type="term" value="P:monoatomic ion transmembrane transport"/>
    <property type="evidence" value="ECO:0007669"/>
    <property type="project" value="UniProtKB-KW"/>
</dbReference>
<keyword evidence="6 9" id="KW-0406">Ion transport</keyword>
<dbReference type="Pfam" id="PF00876">
    <property type="entry name" value="Innexin"/>
    <property type="match status" value="1"/>
</dbReference>
<evidence type="ECO:0000256" key="5">
    <source>
        <dbReference type="ARBA" id="ARBA00022989"/>
    </source>
</evidence>
<comment type="similarity">
    <text evidence="9">Belongs to the pannexin family.</text>
</comment>
<keyword evidence="8 9" id="KW-0407">Ion channel</keyword>
<keyword evidence="4 9" id="KW-0812">Transmembrane</keyword>
<evidence type="ECO:0000256" key="4">
    <source>
        <dbReference type="ARBA" id="ARBA00022692"/>
    </source>
</evidence>
<protein>
    <recommendedName>
        <fullName evidence="9">Innexin</fullName>
    </recommendedName>
</protein>
<evidence type="ECO:0000256" key="2">
    <source>
        <dbReference type="ARBA" id="ARBA00022448"/>
    </source>
</evidence>
<sequence length="469" mass="53607">MALKLLVYLQNEYEHIHVLFEQPVICCDAFMAQHKVHFNLSDDQILISTQSARVLNNCFGKMIFNFYKPTVNYGSWADRLSSTWTFLLLLILALLTVWRHYRGPNFICKTPIQFPRHWNDYTDESCWLSRQIIPSELLGQGSFSGLVDILEVMDYKDSANEDGTRTLYQWLPLILFFQALLFLLPDIILRICESSFGFGCQKLSKMIQDYRQYSADDRKYFAIEIGSYLHQEFSERLLRVLPFGFLTVLLAFVKLLFFVNAATQLIILEGYLSPQNVTSYGHYVFESIINTNYSTIAYSPVFPREVLCDRKFIQVSNVQSYQFQCLVPVNEFNEQICFFVWIWLLVVCIAAGTSGMLFLVKSLLPMYLSMSNISVTSAEVSSFSGTTIGQDGVMVLKMIGDISSDILVKDIVIQIWNIHKSKELQNMVSVQQTPSFQEHMTGSASGGQHVTNLTPAASPEMIEMEKTGV</sequence>
<evidence type="ECO:0000256" key="1">
    <source>
        <dbReference type="ARBA" id="ARBA00004651"/>
    </source>
</evidence>
<feature type="transmembrane region" description="Helical" evidence="9">
    <location>
        <begin position="167"/>
        <end position="189"/>
    </location>
</feature>
<evidence type="ECO:0000256" key="8">
    <source>
        <dbReference type="ARBA" id="ARBA00023303"/>
    </source>
</evidence>
<dbReference type="InterPro" id="IPR000990">
    <property type="entry name" value="Innexin"/>
</dbReference>
<reference evidence="11" key="1">
    <citation type="submission" date="2021-03" db="EMBL/GenBank/DDBJ databases">
        <authorList>
            <person name="Bekaert M."/>
        </authorList>
    </citation>
    <scope>NUCLEOTIDE SEQUENCE</scope>
</reference>
<dbReference type="PANTHER" id="PTHR11893">
    <property type="entry name" value="INNEXIN"/>
    <property type="match status" value="1"/>
</dbReference>
<evidence type="ECO:0000313" key="12">
    <source>
        <dbReference type="Proteomes" id="UP000683360"/>
    </source>
</evidence>
<keyword evidence="2 9" id="KW-0813">Transport</keyword>
<keyword evidence="12" id="KW-1185">Reference proteome</keyword>
<evidence type="ECO:0000256" key="7">
    <source>
        <dbReference type="ARBA" id="ARBA00023136"/>
    </source>
</evidence>
<evidence type="ECO:0000256" key="10">
    <source>
        <dbReference type="SAM" id="MobiDB-lite"/>
    </source>
</evidence>
<dbReference type="PROSITE" id="PS51013">
    <property type="entry name" value="PANNEXIN"/>
    <property type="match status" value="1"/>
</dbReference>
<evidence type="ECO:0000313" key="11">
    <source>
        <dbReference type="EMBL" id="CAG2187873.1"/>
    </source>
</evidence>
<keyword evidence="7 9" id="KW-0472">Membrane</keyword>
<evidence type="ECO:0000256" key="6">
    <source>
        <dbReference type="ARBA" id="ARBA00023065"/>
    </source>
</evidence>
<dbReference type="GO" id="GO:0005921">
    <property type="term" value="C:gap junction"/>
    <property type="evidence" value="ECO:0007669"/>
    <property type="project" value="UniProtKB-UniRule"/>
</dbReference>
<comment type="subcellular location">
    <subcellularLocation>
        <location evidence="1 9">Cell membrane</location>
        <topology evidence="1 9">Multi-pass membrane protein</topology>
    </subcellularLocation>
</comment>
<dbReference type="AlphaFoldDB" id="A0A8S3PXP7"/>
<feature type="transmembrane region" description="Helical" evidence="9">
    <location>
        <begin position="338"/>
        <end position="360"/>
    </location>
</feature>
<proteinExistence type="inferred from homology"/>
<feature type="transmembrane region" description="Helical" evidence="9">
    <location>
        <begin position="240"/>
        <end position="267"/>
    </location>
</feature>
<name>A0A8S3PXP7_MYTED</name>
<evidence type="ECO:0000256" key="9">
    <source>
        <dbReference type="RuleBase" id="RU010713"/>
    </source>
</evidence>
<keyword evidence="5 9" id="KW-1133">Transmembrane helix</keyword>